<accession>A0A811LGU7</accession>
<dbReference type="Gene3D" id="4.10.70.30">
    <property type="match status" value="1"/>
</dbReference>
<dbReference type="GO" id="GO:0004222">
    <property type="term" value="F:metalloendopeptidase activity"/>
    <property type="evidence" value="ECO:0007669"/>
    <property type="project" value="InterPro"/>
</dbReference>
<protein>
    <recommendedName>
        <fullName evidence="9">Peptidase M12B domain-containing protein</fullName>
    </recommendedName>
</protein>
<evidence type="ECO:0000259" key="6">
    <source>
        <dbReference type="PROSITE" id="PS50215"/>
    </source>
</evidence>
<keyword evidence="4" id="KW-0812">Transmembrane</keyword>
<dbReference type="SUPFAM" id="SSF55486">
    <property type="entry name" value="Metalloproteases ('zincins'), catalytic domain"/>
    <property type="match status" value="1"/>
</dbReference>
<dbReference type="Pfam" id="PF00200">
    <property type="entry name" value="Disintegrin"/>
    <property type="match status" value="1"/>
</dbReference>
<feature type="domain" description="Peptidase M12B" evidence="6">
    <location>
        <begin position="91"/>
        <end position="323"/>
    </location>
</feature>
<feature type="binding site" evidence="2">
    <location>
        <position position="254"/>
    </location>
    <ligand>
        <name>Zn(2+)</name>
        <dbReference type="ChEBI" id="CHEBI:29105"/>
        <note>catalytic</note>
    </ligand>
</feature>
<dbReference type="Gene3D" id="4.10.70.10">
    <property type="entry name" value="Disintegrin domain"/>
    <property type="match status" value="1"/>
</dbReference>
<dbReference type="InterPro" id="IPR001590">
    <property type="entry name" value="Peptidase_M12B"/>
</dbReference>
<dbReference type="GO" id="GO:0007219">
    <property type="term" value="P:Notch signaling pathway"/>
    <property type="evidence" value="ECO:0007669"/>
    <property type="project" value="TreeGrafter"/>
</dbReference>
<dbReference type="Pfam" id="PF13688">
    <property type="entry name" value="Reprolysin_5"/>
    <property type="match status" value="1"/>
</dbReference>
<dbReference type="Proteomes" id="UP000614601">
    <property type="component" value="Unassembled WGS sequence"/>
</dbReference>
<dbReference type="PROSITE" id="PS50214">
    <property type="entry name" value="DISINTEGRIN_2"/>
    <property type="match status" value="1"/>
</dbReference>
<dbReference type="InterPro" id="IPR024079">
    <property type="entry name" value="MetalloPept_cat_dom_sf"/>
</dbReference>
<keyword evidence="2" id="KW-0479">Metal-binding</keyword>
<dbReference type="AlphaFoldDB" id="A0A811LGU7"/>
<dbReference type="GO" id="GO:0046872">
    <property type="term" value="F:metal ion binding"/>
    <property type="evidence" value="ECO:0007669"/>
    <property type="project" value="UniProtKB-KW"/>
</dbReference>
<dbReference type="EMBL" id="CAJFDH010000006">
    <property type="protein sequence ID" value="CAD5227410.1"/>
    <property type="molecule type" value="Genomic_DNA"/>
</dbReference>
<dbReference type="Proteomes" id="UP000783686">
    <property type="component" value="Unassembled WGS sequence"/>
</dbReference>
<keyword evidence="8" id="KW-1185">Reference proteome</keyword>
<feature type="compositionally biased region" description="Polar residues" evidence="3">
    <location>
        <begin position="568"/>
        <end position="581"/>
    </location>
</feature>
<dbReference type="SMART" id="SM00050">
    <property type="entry name" value="DISIN"/>
    <property type="match status" value="1"/>
</dbReference>
<dbReference type="FunFam" id="4.10.70.10:FF:000003">
    <property type="entry name" value="Disintegrin and metalloproteinase domain-containing protein 17"/>
    <property type="match status" value="1"/>
</dbReference>
<evidence type="ECO:0000259" key="5">
    <source>
        <dbReference type="PROSITE" id="PS50214"/>
    </source>
</evidence>
<dbReference type="InterPro" id="IPR036436">
    <property type="entry name" value="Disintegrin_dom_sf"/>
</dbReference>
<dbReference type="PROSITE" id="PS50215">
    <property type="entry name" value="ADAM_MEPRO"/>
    <property type="match status" value="1"/>
</dbReference>
<organism evidence="7 8">
    <name type="scientific">Bursaphelenchus okinawaensis</name>
    <dbReference type="NCBI Taxonomy" id="465554"/>
    <lineage>
        <taxon>Eukaryota</taxon>
        <taxon>Metazoa</taxon>
        <taxon>Ecdysozoa</taxon>
        <taxon>Nematoda</taxon>
        <taxon>Chromadorea</taxon>
        <taxon>Rhabditida</taxon>
        <taxon>Tylenchina</taxon>
        <taxon>Tylenchomorpha</taxon>
        <taxon>Aphelenchoidea</taxon>
        <taxon>Aphelenchoididae</taxon>
        <taxon>Bursaphelenchus</taxon>
    </lineage>
</organism>
<feature type="binding site" evidence="2">
    <location>
        <position position="258"/>
    </location>
    <ligand>
        <name>Zn(2+)</name>
        <dbReference type="ChEBI" id="CHEBI:29105"/>
        <note>catalytic</note>
    </ligand>
</feature>
<keyword evidence="4" id="KW-0472">Membrane</keyword>
<feature type="region of interest" description="Disordered" evidence="3">
    <location>
        <begin position="555"/>
        <end position="581"/>
    </location>
</feature>
<dbReference type="InterPro" id="IPR001762">
    <property type="entry name" value="Disintegrin_dom"/>
</dbReference>
<dbReference type="SUPFAM" id="SSF57552">
    <property type="entry name" value="Blood coagulation inhibitor (disintegrin)"/>
    <property type="match status" value="1"/>
</dbReference>
<proteinExistence type="predicted"/>
<feature type="active site" evidence="2">
    <location>
        <position position="255"/>
    </location>
</feature>
<dbReference type="EMBL" id="CAJFCW020000006">
    <property type="protein sequence ID" value="CAG9123182.1"/>
    <property type="molecule type" value="Genomic_DNA"/>
</dbReference>
<comment type="caution">
    <text evidence="7">The sequence shown here is derived from an EMBL/GenBank/DDBJ whole genome shotgun (WGS) entry which is preliminary data.</text>
</comment>
<dbReference type="Pfam" id="PF16698">
    <property type="entry name" value="ADAM17_MPD"/>
    <property type="match status" value="1"/>
</dbReference>
<sequence length="581" mass="65065">MHSSGFITVGKQTHELIGRLDLFNDTLYLEPTEDGTKSLVYFKSDLDLDGLHNFSSKAFHRPHFQFSYRPASFFEQYRGKRNNEEKIVKNNRCEIKLVADYAFYRLIGNGNYANAARYLINLIERINVIFRDVDWGLSARGERLKNLGFTIKEMKIHERKNNLSSHFNYISPNRYANADQVLQSFSRTEGANTCITFLISGKVFDMGILGLANIGNVGEKRGVCGESNTNTGVVSVQRKSGLIITSVVDLVVAHEIGHLWGSNHDAIDDPRCVPTDSPEGRYIMHESSNSGYDRNNYRFSPCSKMAIHRVLYTAVDQCFVDEQKSLCGNNIVEAGEECDPGGQLLTGTAVHNDTCCTSQCKLKINAKCSPKHSECCTKDCSYLPATHLCQPSNKNNCSQPAFCTGYSAKCPEPKPVPDGTDCFDEGKCLSGKCIDFCHQISSSSSPCNCEKPKEMCMRCCRSPAGHCEPVKPVRYLVNGSICIHGRCNNKLCVKEVTDAATHFWRIIKDIRDNPSSEHLAHYIVFITICATLLVWGPCVACVMYNDRRKRRHRVRMAQPDDNFAKSGMSRSVSNPQNSKLL</sequence>
<dbReference type="InterPro" id="IPR051489">
    <property type="entry name" value="ADAM_Metalloproteinase"/>
</dbReference>
<evidence type="ECO:0000313" key="7">
    <source>
        <dbReference type="EMBL" id="CAD5227410.1"/>
    </source>
</evidence>
<evidence type="ECO:0000256" key="3">
    <source>
        <dbReference type="SAM" id="MobiDB-lite"/>
    </source>
</evidence>
<evidence type="ECO:0000256" key="4">
    <source>
        <dbReference type="SAM" id="Phobius"/>
    </source>
</evidence>
<dbReference type="InterPro" id="IPR032029">
    <property type="entry name" value="ADAM17_MPD"/>
</dbReference>
<gene>
    <name evidence="7" type="ORF">BOKJ2_LOCUS12159</name>
</gene>
<reference evidence="7" key="1">
    <citation type="submission" date="2020-09" db="EMBL/GenBank/DDBJ databases">
        <authorList>
            <person name="Kikuchi T."/>
        </authorList>
    </citation>
    <scope>NUCLEOTIDE SEQUENCE</scope>
    <source>
        <strain evidence="7">SH1</strain>
    </source>
</reference>
<feature type="domain" description="Disintegrin" evidence="5">
    <location>
        <begin position="324"/>
        <end position="418"/>
    </location>
</feature>
<dbReference type="PANTHER" id="PTHR45702:SF6">
    <property type="entry name" value="DISINTEGRIN AND METALLOPROTEINASE DOMAIN-CONTAINING PROTEIN 17"/>
    <property type="match status" value="1"/>
</dbReference>
<dbReference type="OrthoDB" id="2131567at2759"/>
<keyword evidence="4" id="KW-1133">Transmembrane helix</keyword>
<comment type="caution">
    <text evidence="2">Lacks conserved residue(s) required for the propagation of feature annotation.</text>
</comment>
<keyword evidence="1" id="KW-1015">Disulfide bond</keyword>
<dbReference type="GO" id="GO:0006509">
    <property type="term" value="P:membrane protein ectodomain proteolysis"/>
    <property type="evidence" value="ECO:0007669"/>
    <property type="project" value="TreeGrafter"/>
</dbReference>
<evidence type="ECO:0000313" key="8">
    <source>
        <dbReference type="Proteomes" id="UP000614601"/>
    </source>
</evidence>
<dbReference type="PANTHER" id="PTHR45702">
    <property type="entry name" value="ADAM10/ADAM17 METALLOPEPTIDASE FAMILY MEMBER"/>
    <property type="match status" value="1"/>
</dbReference>
<evidence type="ECO:0008006" key="9">
    <source>
        <dbReference type="Google" id="ProtNLM"/>
    </source>
</evidence>
<evidence type="ECO:0000256" key="1">
    <source>
        <dbReference type="ARBA" id="ARBA00023157"/>
    </source>
</evidence>
<dbReference type="GO" id="GO:0005886">
    <property type="term" value="C:plasma membrane"/>
    <property type="evidence" value="ECO:0007669"/>
    <property type="project" value="TreeGrafter"/>
</dbReference>
<name>A0A811LGU7_9BILA</name>
<keyword evidence="2" id="KW-0862">Zinc</keyword>
<feature type="binding site" evidence="2">
    <location>
        <position position="264"/>
    </location>
    <ligand>
        <name>Zn(2+)</name>
        <dbReference type="ChEBI" id="CHEBI:29105"/>
        <note>catalytic</note>
    </ligand>
</feature>
<dbReference type="Gene3D" id="3.40.390.10">
    <property type="entry name" value="Collagenase (Catalytic Domain)"/>
    <property type="match status" value="1"/>
</dbReference>
<feature type="transmembrane region" description="Helical" evidence="4">
    <location>
        <begin position="519"/>
        <end position="545"/>
    </location>
</feature>
<evidence type="ECO:0000256" key="2">
    <source>
        <dbReference type="PROSITE-ProRule" id="PRU00276"/>
    </source>
</evidence>